<name>A0A9P0N3P8_SPOLI</name>
<dbReference type="Proteomes" id="UP001153321">
    <property type="component" value="Chromosome 3"/>
</dbReference>
<sequence length="93" mass="10245">MSSTSDKFTTYTEYARMSLLRLNIVRGLLDELKTAIVIRGISDPQVKAAATNDKLQPKDLVEFLSVYVKPKNTQSATGNPIRSSAAETSNPRN</sequence>
<keyword evidence="3" id="KW-1185">Reference proteome</keyword>
<organism evidence="2 3">
    <name type="scientific">Spodoptera littoralis</name>
    <name type="common">Egyptian cotton leafworm</name>
    <dbReference type="NCBI Taxonomy" id="7109"/>
    <lineage>
        <taxon>Eukaryota</taxon>
        <taxon>Metazoa</taxon>
        <taxon>Ecdysozoa</taxon>
        <taxon>Arthropoda</taxon>
        <taxon>Hexapoda</taxon>
        <taxon>Insecta</taxon>
        <taxon>Pterygota</taxon>
        <taxon>Neoptera</taxon>
        <taxon>Endopterygota</taxon>
        <taxon>Lepidoptera</taxon>
        <taxon>Glossata</taxon>
        <taxon>Ditrysia</taxon>
        <taxon>Noctuoidea</taxon>
        <taxon>Noctuidae</taxon>
        <taxon>Amphipyrinae</taxon>
        <taxon>Spodoptera</taxon>
    </lineage>
</organism>
<proteinExistence type="predicted"/>
<gene>
    <name evidence="2" type="ORF">SPLIT_LOCUS8946</name>
</gene>
<dbReference type="AlphaFoldDB" id="A0A9P0N3P8"/>
<reference evidence="2" key="1">
    <citation type="submission" date="2022-02" db="EMBL/GenBank/DDBJ databases">
        <authorList>
            <person name="King R."/>
        </authorList>
    </citation>
    <scope>NUCLEOTIDE SEQUENCE</scope>
</reference>
<evidence type="ECO:0000313" key="2">
    <source>
        <dbReference type="EMBL" id="CAH1643592.1"/>
    </source>
</evidence>
<evidence type="ECO:0000256" key="1">
    <source>
        <dbReference type="SAM" id="MobiDB-lite"/>
    </source>
</evidence>
<feature type="region of interest" description="Disordered" evidence="1">
    <location>
        <begin position="72"/>
        <end position="93"/>
    </location>
</feature>
<evidence type="ECO:0000313" key="3">
    <source>
        <dbReference type="Proteomes" id="UP001153321"/>
    </source>
</evidence>
<protein>
    <submittedName>
        <fullName evidence="2">Uncharacterized protein</fullName>
    </submittedName>
</protein>
<accession>A0A9P0N3P8</accession>
<dbReference type="EMBL" id="LR824534">
    <property type="protein sequence ID" value="CAH1643592.1"/>
    <property type="molecule type" value="Genomic_DNA"/>
</dbReference>